<dbReference type="Pfam" id="PF00578">
    <property type="entry name" value="AhpC-TSA"/>
    <property type="match status" value="1"/>
</dbReference>
<evidence type="ECO:0000256" key="4">
    <source>
        <dbReference type="ARBA" id="ARBA00023002"/>
    </source>
</evidence>
<dbReference type="STRING" id="5866.A0A061D775"/>
<sequence length="209" mass="23832">MLSCVLRYRMLPRILFLVSLRITSTLRYSRLIERWTGSHLTPQLPESGNKMIGRTLPSDVLDSRLLTDDGGETTLRSILSDLPSDRKGLVMFLFPSIDTPFCTAQACAFSSSTELFQSLGYQVYGLTRVSGRSTADWIKRHELNFAILMDPDWTVIKYFRCTWMYFLINRSHAIIRRDGKVLALERGVPAHQSASRVLEIIKALPSTDR</sequence>
<dbReference type="InterPro" id="IPR000866">
    <property type="entry name" value="AhpC/TSA"/>
</dbReference>
<dbReference type="PANTHER" id="PTHR42801">
    <property type="entry name" value="THIOREDOXIN-DEPENDENT PEROXIDE REDUCTASE"/>
    <property type="match status" value="1"/>
</dbReference>
<keyword evidence="5" id="KW-1015">Disulfide bond</keyword>
<evidence type="ECO:0000256" key="9">
    <source>
        <dbReference type="ARBA" id="ARBA00049091"/>
    </source>
</evidence>
<evidence type="ECO:0000256" key="8">
    <source>
        <dbReference type="ARBA" id="ARBA00038489"/>
    </source>
</evidence>
<evidence type="ECO:0000256" key="6">
    <source>
        <dbReference type="ARBA" id="ARBA00023284"/>
    </source>
</evidence>
<evidence type="ECO:0000256" key="5">
    <source>
        <dbReference type="ARBA" id="ARBA00023157"/>
    </source>
</evidence>
<keyword evidence="6" id="KW-0676">Redox-active center</keyword>
<dbReference type="Gene3D" id="3.40.30.10">
    <property type="entry name" value="Glutaredoxin"/>
    <property type="match status" value="1"/>
</dbReference>
<dbReference type="SUPFAM" id="SSF52833">
    <property type="entry name" value="Thioredoxin-like"/>
    <property type="match status" value="1"/>
</dbReference>
<keyword evidence="12" id="KW-1185">Reference proteome</keyword>
<evidence type="ECO:0000259" key="10">
    <source>
        <dbReference type="PROSITE" id="PS51352"/>
    </source>
</evidence>
<dbReference type="OMA" id="QACNFTS"/>
<evidence type="ECO:0000256" key="1">
    <source>
        <dbReference type="ARBA" id="ARBA00013017"/>
    </source>
</evidence>
<gene>
    <name evidence="11" type="ORF">BBBOND_0209650</name>
</gene>
<dbReference type="KEGG" id="bbig:BBBOND_0209650"/>
<dbReference type="GO" id="GO:0005737">
    <property type="term" value="C:cytoplasm"/>
    <property type="evidence" value="ECO:0007669"/>
    <property type="project" value="TreeGrafter"/>
</dbReference>
<protein>
    <recommendedName>
        <fullName evidence="1">thioredoxin-dependent peroxiredoxin</fullName>
        <ecNumber evidence="1">1.11.1.24</ecNumber>
    </recommendedName>
    <alternativeName>
        <fullName evidence="7">Thioredoxin peroxidase</fullName>
    </alternativeName>
</protein>
<organism evidence="11 12">
    <name type="scientific">Babesia bigemina</name>
    <dbReference type="NCBI Taxonomy" id="5866"/>
    <lineage>
        <taxon>Eukaryota</taxon>
        <taxon>Sar</taxon>
        <taxon>Alveolata</taxon>
        <taxon>Apicomplexa</taxon>
        <taxon>Aconoidasida</taxon>
        <taxon>Piroplasmida</taxon>
        <taxon>Babesiidae</taxon>
        <taxon>Babesia</taxon>
    </lineage>
</organism>
<dbReference type="Proteomes" id="UP000033188">
    <property type="component" value="Chromosome 2"/>
</dbReference>
<name>A0A061D775_BABBI</name>
<dbReference type="CDD" id="cd03017">
    <property type="entry name" value="PRX_BCP"/>
    <property type="match status" value="1"/>
</dbReference>
<dbReference type="OrthoDB" id="338622at2759"/>
<evidence type="ECO:0000256" key="3">
    <source>
        <dbReference type="ARBA" id="ARBA00022862"/>
    </source>
</evidence>
<dbReference type="GO" id="GO:0045454">
    <property type="term" value="P:cell redox homeostasis"/>
    <property type="evidence" value="ECO:0007669"/>
    <property type="project" value="TreeGrafter"/>
</dbReference>
<evidence type="ECO:0000313" key="12">
    <source>
        <dbReference type="Proteomes" id="UP000033188"/>
    </source>
</evidence>
<dbReference type="EC" id="1.11.1.24" evidence="1"/>
<dbReference type="InterPro" id="IPR036249">
    <property type="entry name" value="Thioredoxin-like_sf"/>
</dbReference>
<dbReference type="GeneID" id="24564353"/>
<dbReference type="GO" id="GO:0008379">
    <property type="term" value="F:thioredoxin peroxidase activity"/>
    <property type="evidence" value="ECO:0007669"/>
    <property type="project" value="TreeGrafter"/>
</dbReference>
<dbReference type="EMBL" id="LK391708">
    <property type="protein sequence ID" value="CDR95812.1"/>
    <property type="molecule type" value="Genomic_DNA"/>
</dbReference>
<keyword evidence="2" id="KW-0575">Peroxidase</keyword>
<comment type="similarity">
    <text evidence="8">Belongs to the peroxiredoxin family. BCP/PrxQ subfamily.</text>
</comment>
<accession>A0A061D775</accession>
<dbReference type="VEuPathDB" id="PiroplasmaDB:BBBOND_0209650"/>
<reference evidence="12" key="1">
    <citation type="submission" date="2014-06" db="EMBL/GenBank/DDBJ databases">
        <authorList>
            <person name="Aslett M."/>
            <person name="De Silva N."/>
        </authorList>
    </citation>
    <scope>NUCLEOTIDE SEQUENCE [LARGE SCALE GENOMIC DNA]</scope>
    <source>
        <strain evidence="12">Bond</strain>
    </source>
</reference>
<dbReference type="RefSeq" id="XP_012767998.1">
    <property type="nucleotide sequence ID" value="XM_012912544.1"/>
</dbReference>
<dbReference type="AlphaFoldDB" id="A0A061D775"/>
<dbReference type="GO" id="GO:0034599">
    <property type="term" value="P:cellular response to oxidative stress"/>
    <property type="evidence" value="ECO:0007669"/>
    <property type="project" value="TreeGrafter"/>
</dbReference>
<evidence type="ECO:0000313" key="11">
    <source>
        <dbReference type="EMBL" id="CDR95812.1"/>
    </source>
</evidence>
<dbReference type="PROSITE" id="PS51352">
    <property type="entry name" value="THIOREDOXIN_2"/>
    <property type="match status" value="1"/>
</dbReference>
<dbReference type="InterPro" id="IPR050924">
    <property type="entry name" value="Peroxiredoxin_BCP/PrxQ"/>
</dbReference>
<evidence type="ECO:0000256" key="7">
    <source>
        <dbReference type="ARBA" id="ARBA00032824"/>
    </source>
</evidence>
<keyword evidence="4" id="KW-0560">Oxidoreductase</keyword>
<comment type="catalytic activity">
    <reaction evidence="9">
        <text>a hydroperoxide + [thioredoxin]-dithiol = an alcohol + [thioredoxin]-disulfide + H2O</text>
        <dbReference type="Rhea" id="RHEA:62620"/>
        <dbReference type="Rhea" id="RHEA-COMP:10698"/>
        <dbReference type="Rhea" id="RHEA-COMP:10700"/>
        <dbReference type="ChEBI" id="CHEBI:15377"/>
        <dbReference type="ChEBI" id="CHEBI:29950"/>
        <dbReference type="ChEBI" id="CHEBI:30879"/>
        <dbReference type="ChEBI" id="CHEBI:35924"/>
        <dbReference type="ChEBI" id="CHEBI:50058"/>
        <dbReference type="EC" id="1.11.1.24"/>
    </reaction>
</comment>
<dbReference type="PANTHER" id="PTHR42801:SF23">
    <property type="entry name" value="PEROXIREDOXIN DOT5"/>
    <property type="match status" value="1"/>
</dbReference>
<feature type="domain" description="Thioredoxin" evidence="10">
    <location>
        <begin position="50"/>
        <end position="206"/>
    </location>
</feature>
<keyword evidence="3" id="KW-0049">Antioxidant</keyword>
<dbReference type="InterPro" id="IPR013766">
    <property type="entry name" value="Thioredoxin_domain"/>
</dbReference>
<proteinExistence type="inferred from homology"/>
<evidence type="ECO:0000256" key="2">
    <source>
        <dbReference type="ARBA" id="ARBA00022559"/>
    </source>
</evidence>